<evidence type="ECO:0000256" key="7">
    <source>
        <dbReference type="ARBA" id="ARBA00022729"/>
    </source>
</evidence>
<organism evidence="14 15">
    <name type="scientific">Mycetomoellerius zeteki</name>
    <dbReference type="NCBI Taxonomy" id="64791"/>
    <lineage>
        <taxon>Eukaryota</taxon>
        <taxon>Metazoa</taxon>
        <taxon>Ecdysozoa</taxon>
        <taxon>Arthropoda</taxon>
        <taxon>Hexapoda</taxon>
        <taxon>Insecta</taxon>
        <taxon>Pterygota</taxon>
        <taxon>Neoptera</taxon>
        <taxon>Endopterygota</taxon>
        <taxon>Hymenoptera</taxon>
        <taxon>Apocrita</taxon>
        <taxon>Aculeata</taxon>
        <taxon>Formicoidea</taxon>
        <taxon>Formicidae</taxon>
        <taxon>Myrmicinae</taxon>
        <taxon>Mycetomoellerius</taxon>
    </lineage>
</organism>
<proteinExistence type="inferred from homology"/>
<feature type="domain" description="Glycosyl hydrolases family 2 sugar binding" evidence="13">
    <location>
        <begin position="199"/>
        <end position="377"/>
    </location>
</feature>
<dbReference type="InterPro" id="IPR036156">
    <property type="entry name" value="Beta-gal/glucu_dom_sf"/>
</dbReference>
<gene>
    <name evidence="14" type="ORF">ALC60_00603</name>
</gene>
<keyword evidence="11" id="KW-0326">Glycosidase</keyword>
<evidence type="ECO:0000256" key="5">
    <source>
        <dbReference type="ARBA" id="ARBA00012761"/>
    </source>
</evidence>
<dbReference type="EC" id="3.2.1.31" evidence="5"/>
<dbReference type="PROSITE" id="PS00719">
    <property type="entry name" value="GLYCOSYL_HYDROL_F2_1"/>
    <property type="match status" value="1"/>
</dbReference>
<dbReference type="Proteomes" id="UP000075809">
    <property type="component" value="Unassembled WGS sequence"/>
</dbReference>
<evidence type="ECO:0000259" key="13">
    <source>
        <dbReference type="Pfam" id="PF02837"/>
    </source>
</evidence>
<dbReference type="PRINTS" id="PR00132">
    <property type="entry name" value="GLHYDRLASE2"/>
</dbReference>
<dbReference type="GO" id="GO:0030246">
    <property type="term" value="F:carbohydrate binding"/>
    <property type="evidence" value="ECO:0007669"/>
    <property type="project" value="TreeGrafter"/>
</dbReference>
<dbReference type="InterPro" id="IPR006101">
    <property type="entry name" value="Glyco_hydro_2"/>
</dbReference>
<accession>A0A151XIG6</accession>
<dbReference type="Pfam" id="PF02837">
    <property type="entry name" value="Glyco_hydro_2_N"/>
    <property type="match status" value="1"/>
</dbReference>
<dbReference type="SUPFAM" id="SSF49303">
    <property type="entry name" value="beta-Galactosidase/glucuronidase domain"/>
    <property type="match status" value="1"/>
</dbReference>
<reference evidence="14 15" key="1">
    <citation type="submission" date="2015-09" db="EMBL/GenBank/DDBJ databases">
        <title>Trachymyrmex zeteki WGS genome.</title>
        <authorList>
            <person name="Nygaard S."/>
            <person name="Hu H."/>
            <person name="Boomsma J."/>
            <person name="Zhang G."/>
        </authorList>
    </citation>
    <scope>NUCLEOTIDE SEQUENCE [LARGE SCALE GENOMIC DNA]</scope>
    <source>
        <strain evidence="14">Tzet28-1</strain>
        <tissue evidence="14">Whole body</tissue>
    </source>
</reference>
<dbReference type="PANTHER" id="PTHR10066">
    <property type="entry name" value="BETA-GLUCURONIDASE"/>
    <property type="match status" value="1"/>
</dbReference>
<dbReference type="GO" id="GO:0005764">
    <property type="term" value="C:lysosome"/>
    <property type="evidence" value="ECO:0007669"/>
    <property type="project" value="UniProtKB-SubCell"/>
</dbReference>
<dbReference type="InterPro" id="IPR017853">
    <property type="entry name" value="GH"/>
</dbReference>
<comment type="subcellular location">
    <subcellularLocation>
        <location evidence="2">Lysosome</location>
    </subcellularLocation>
</comment>
<dbReference type="STRING" id="64791.A0A151XIG6"/>
<sequence>MPTARTKTGEHEEVRRGARDFRVGFLRASALLGIERSGVVTLGESEAQARVLHIGGAQFLKQVTKLQFWPNIIGCKFRPGTIVTIRGIRDTSAVVSLYTHDTRKRFDALGREVCSRRRAPCQEADIAANETPRSKGRRGMWHLIFLLIGSAMAGESGPESPLEFSETIKIEAPLPYEEAFPTPLPGLLYPRESESREVKSLDGLWNFVYGVSSEGDVLKGFSEGWFTDDLSRVGEMMKMPVPSSYNDVTTSRSLRDHLGVVWYHRTFFVPYSWKDERVFVRFGSVHYLAQVWVNNALVTNHEMGHLPFEAEISSFVIYGGMNHILVAVDNTLGQNSVPQGKVIQVNTDNGTKYLQTYSFDFFNYAGIHRSVLLYTTPRVYVKDITVRTSLIGDMGIVKYTIEAGGMNEGEIPVCRVMLFNAENTLAIKEPVYGTSGTLKVPIARLWWPRGMNPNPGYLYTLEIRLSVVNLTKPDVYRLPIGIRTLAWTNTSLLLNDRPVYMRGFGRHEDSAIRGRGFDLVTAVRDHDLLQWVGANAYRTSHYPYSDEVLDIADRLGFLIISECPSVDTENYSPLLLMRHKDSLSELIRRDKNRPSVIMWSLANEPRTQLFQAEEYFKQIAHHTKAIDPTRPVTIALARGVQEDKAGQFLDVISFNRYNAWYSNAGRLDMITDRVQGEAEAWHRKYNKPVLMSEYGADTMPGLHELPEYVWSEEYQKELFSKHFEAFDRLRSQGFFIGEFIWNFADFRTAQTYTRVGGNKKGIFTRDRQPKMVAHHVRKRYHALAVELEGAQIPNDFEDYYYSSQHLKL</sequence>
<evidence type="ECO:0000256" key="2">
    <source>
        <dbReference type="ARBA" id="ARBA00004371"/>
    </source>
</evidence>
<evidence type="ECO:0000256" key="8">
    <source>
        <dbReference type="ARBA" id="ARBA00022801"/>
    </source>
</evidence>
<keyword evidence="7" id="KW-0732">Signal</keyword>
<evidence type="ECO:0000313" key="14">
    <source>
        <dbReference type="EMBL" id="KYQ60196.1"/>
    </source>
</evidence>
<dbReference type="EMBL" id="KQ982080">
    <property type="protein sequence ID" value="KYQ60196.1"/>
    <property type="molecule type" value="Genomic_DNA"/>
</dbReference>
<evidence type="ECO:0000256" key="3">
    <source>
        <dbReference type="ARBA" id="ARBA00007401"/>
    </source>
</evidence>
<evidence type="ECO:0000256" key="11">
    <source>
        <dbReference type="ARBA" id="ARBA00023295"/>
    </source>
</evidence>
<dbReference type="FunFam" id="3.20.20.80:FF:000029">
    <property type="entry name" value="Beta-glucuronidase"/>
    <property type="match status" value="1"/>
</dbReference>
<dbReference type="GO" id="GO:0004566">
    <property type="term" value="F:beta-glucuronidase activity"/>
    <property type="evidence" value="ECO:0007669"/>
    <property type="project" value="UniProtKB-EC"/>
</dbReference>
<keyword evidence="9" id="KW-0325">Glycoprotein</keyword>
<dbReference type="InterPro" id="IPR013783">
    <property type="entry name" value="Ig-like_fold"/>
</dbReference>
<evidence type="ECO:0000256" key="9">
    <source>
        <dbReference type="ARBA" id="ARBA00023180"/>
    </source>
</evidence>
<dbReference type="AlphaFoldDB" id="A0A151XIG6"/>
<dbReference type="Gene3D" id="2.60.120.260">
    <property type="entry name" value="Galactose-binding domain-like"/>
    <property type="match status" value="1"/>
</dbReference>
<keyword evidence="10" id="KW-0458">Lysosome</keyword>
<dbReference type="PROSITE" id="PS00608">
    <property type="entry name" value="GLYCOSYL_HYDROL_F2_2"/>
    <property type="match status" value="1"/>
</dbReference>
<evidence type="ECO:0000259" key="12">
    <source>
        <dbReference type="Pfam" id="PF02836"/>
    </source>
</evidence>
<dbReference type="GO" id="GO:0005975">
    <property type="term" value="P:carbohydrate metabolic process"/>
    <property type="evidence" value="ECO:0007669"/>
    <property type="project" value="InterPro"/>
</dbReference>
<dbReference type="InterPro" id="IPR023230">
    <property type="entry name" value="Glyco_hydro_2_CS"/>
</dbReference>
<comment type="function">
    <text evidence="1">Plays an important role in the degradation of dermatan and keratan sulfates.</text>
</comment>
<evidence type="ECO:0000256" key="10">
    <source>
        <dbReference type="ARBA" id="ARBA00023228"/>
    </source>
</evidence>
<dbReference type="PANTHER" id="PTHR10066:SF67">
    <property type="entry name" value="BETA-GLUCURONIDASE"/>
    <property type="match status" value="1"/>
</dbReference>
<feature type="domain" description="Glycoside hydrolase family 2 catalytic" evidence="12">
    <location>
        <begin position="488"/>
        <end position="783"/>
    </location>
</feature>
<comment type="subunit">
    <text evidence="4">Homotetramer.</text>
</comment>
<keyword evidence="15" id="KW-1185">Reference proteome</keyword>
<dbReference type="Pfam" id="PF02836">
    <property type="entry name" value="Glyco_hydro_2_C"/>
    <property type="match status" value="1"/>
</dbReference>
<evidence type="ECO:0000256" key="6">
    <source>
        <dbReference type="ARBA" id="ARBA00016205"/>
    </source>
</evidence>
<dbReference type="Gene3D" id="3.20.20.80">
    <property type="entry name" value="Glycosidases"/>
    <property type="match status" value="1"/>
</dbReference>
<dbReference type="SUPFAM" id="SSF51445">
    <property type="entry name" value="(Trans)glycosidases"/>
    <property type="match status" value="1"/>
</dbReference>
<keyword evidence="8" id="KW-0378">Hydrolase</keyword>
<dbReference type="Gene3D" id="2.60.40.10">
    <property type="entry name" value="Immunoglobulins"/>
    <property type="match status" value="1"/>
</dbReference>
<dbReference type="GO" id="GO:0019391">
    <property type="term" value="P:glucuronoside catabolic process"/>
    <property type="evidence" value="ECO:0007669"/>
    <property type="project" value="TreeGrafter"/>
</dbReference>
<dbReference type="InterPro" id="IPR008979">
    <property type="entry name" value="Galactose-bd-like_sf"/>
</dbReference>
<dbReference type="NCBIfam" id="NF007538">
    <property type="entry name" value="PRK10150.1"/>
    <property type="match status" value="1"/>
</dbReference>
<dbReference type="InterPro" id="IPR006103">
    <property type="entry name" value="Glyco_hydro_2_cat"/>
</dbReference>
<dbReference type="GO" id="GO:0005615">
    <property type="term" value="C:extracellular space"/>
    <property type="evidence" value="ECO:0007669"/>
    <property type="project" value="TreeGrafter"/>
</dbReference>
<evidence type="ECO:0000256" key="4">
    <source>
        <dbReference type="ARBA" id="ARBA00011881"/>
    </source>
</evidence>
<dbReference type="FunFam" id="2.60.40.10:FF:000628">
    <property type="entry name" value="Beta-glucuronidase"/>
    <property type="match status" value="1"/>
</dbReference>
<evidence type="ECO:0000313" key="15">
    <source>
        <dbReference type="Proteomes" id="UP000075809"/>
    </source>
</evidence>
<dbReference type="SUPFAM" id="SSF49785">
    <property type="entry name" value="Galactose-binding domain-like"/>
    <property type="match status" value="1"/>
</dbReference>
<evidence type="ECO:0000256" key="1">
    <source>
        <dbReference type="ARBA" id="ARBA00003025"/>
    </source>
</evidence>
<dbReference type="InterPro" id="IPR006104">
    <property type="entry name" value="Glyco_hydro_2_N"/>
</dbReference>
<name>A0A151XIG6_9HYME</name>
<comment type="similarity">
    <text evidence="3">Belongs to the glycosyl hydrolase 2 family.</text>
</comment>
<dbReference type="InterPro" id="IPR023232">
    <property type="entry name" value="Glyco_hydro_2_AS"/>
</dbReference>
<dbReference type="FunFam" id="2.60.120.260:FF:000027">
    <property type="entry name" value="Beta-glucuronidase"/>
    <property type="match status" value="1"/>
</dbReference>
<protein>
    <recommendedName>
        <fullName evidence="6">Beta-glucuronidase</fullName>
        <ecNumber evidence="5">3.2.1.31</ecNumber>
    </recommendedName>
</protein>